<dbReference type="EnsemblMetazoa" id="CJA40666.1">
    <property type="protein sequence ID" value="CJA40666.1"/>
    <property type="gene ID" value="WBGene00216514"/>
</dbReference>
<dbReference type="AlphaFoldDB" id="A0A8R1ES02"/>
<accession>A0A8R1ES02</accession>
<evidence type="ECO:0000313" key="3">
    <source>
        <dbReference type="Proteomes" id="UP000005237"/>
    </source>
</evidence>
<protein>
    <submittedName>
        <fullName evidence="2">Uncharacterized protein</fullName>
    </submittedName>
</protein>
<feature type="region of interest" description="Disordered" evidence="1">
    <location>
        <begin position="21"/>
        <end position="112"/>
    </location>
</feature>
<name>A0A8R1ES02_CAEJA</name>
<sequence length="207" mass="23579">MEEMIGEGEYELDNKRSDRLECKRFDEWRGEGKGEGDAEKETMEGSLFPKGKHSSRKDKENSNVSVATRSLSSVSFRSEKPERSRRRESGSLSRHRYIPPPPLPMPPRKMMASTSMGGYSDDAMTSSSSHTTTTDYEDIGPVVPVPSYVIYPAASISHARRYPTEAMLPSVYLAPKHRIFRSPTYHHGWFNGRTRSIVFLRLTFWPV</sequence>
<keyword evidence="3" id="KW-1185">Reference proteome</keyword>
<reference evidence="3" key="1">
    <citation type="submission" date="2010-08" db="EMBL/GenBank/DDBJ databases">
        <authorList>
            <consortium name="Caenorhabditis japonica Sequencing Consortium"/>
            <person name="Wilson R.K."/>
        </authorList>
    </citation>
    <scope>NUCLEOTIDE SEQUENCE [LARGE SCALE GENOMIC DNA]</scope>
    <source>
        <strain evidence="3">DF5081</strain>
    </source>
</reference>
<evidence type="ECO:0000256" key="1">
    <source>
        <dbReference type="SAM" id="MobiDB-lite"/>
    </source>
</evidence>
<feature type="compositionally biased region" description="Basic and acidic residues" evidence="1">
    <location>
        <begin position="77"/>
        <end position="89"/>
    </location>
</feature>
<feature type="compositionally biased region" description="Basic and acidic residues" evidence="1">
    <location>
        <begin position="21"/>
        <end position="43"/>
    </location>
</feature>
<reference evidence="2" key="2">
    <citation type="submission" date="2022-06" db="UniProtKB">
        <authorList>
            <consortium name="EnsemblMetazoa"/>
        </authorList>
    </citation>
    <scope>IDENTIFICATION</scope>
    <source>
        <strain evidence="2">DF5081</strain>
    </source>
</reference>
<proteinExistence type="predicted"/>
<feature type="compositionally biased region" description="Pro residues" evidence="1">
    <location>
        <begin position="98"/>
        <end position="107"/>
    </location>
</feature>
<organism evidence="2 3">
    <name type="scientific">Caenorhabditis japonica</name>
    <dbReference type="NCBI Taxonomy" id="281687"/>
    <lineage>
        <taxon>Eukaryota</taxon>
        <taxon>Metazoa</taxon>
        <taxon>Ecdysozoa</taxon>
        <taxon>Nematoda</taxon>
        <taxon>Chromadorea</taxon>
        <taxon>Rhabditida</taxon>
        <taxon>Rhabditina</taxon>
        <taxon>Rhabditomorpha</taxon>
        <taxon>Rhabditoidea</taxon>
        <taxon>Rhabditidae</taxon>
        <taxon>Peloderinae</taxon>
        <taxon>Caenorhabditis</taxon>
    </lineage>
</organism>
<evidence type="ECO:0000313" key="2">
    <source>
        <dbReference type="EnsemblMetazoa" id="CJA40666.1"/>
    </source>
</evidence>
<dbReference type="Proteomes" id="UP000005237">
    <property type="component" value="Unassembled WGS sequence"/>
</dbReference>
<feature type="compositionally biased region" description="Polar residues" evidence="1">
    <location>
        <begin position="62"/>
        <end position="74"/>
    </location>
</feature>